<evidence type="ECO:0000313" key="1">
    <source>
        <dbReference type="EMBL" id="RHL34994.1"/>
    </source>
</evidence>
<comment type="caution">
    <text evidence="1">The sequence shown here is derived from an EMBL/GenBank/DDBJ whole genome shotgun (WGS) entry which is preliminary data.</text>
</comment>
<name>A0A1Y4V7A7_9BACE</name>
<dbReference type="EMBL" id="QROO01000025">
    <property type="protein sequence ID" value="RHL34994.1"/>
    <property type="molecule type" value="Genomic_DNA"/>
</dbReference>
<dbReference type="AlphaFoldDB" id="A0A1Y4V7A7"/>
<dbReference type="Proteomes" id="UP000284495">
    <property type="component" value="Unassembled WGS sequence"/>
</dbReference>
<sequence>MINNLFQISHSIRSIDVLDFSSKWIDRHFSDLKQIITLSLKQMEGSLIKLSLKKEDLYKANSSPF</sequence>
<evidence type="ECO:0000313" key="2">
    <source>
        <dbReference type="Proteomes" id="UP000284495"/>
    </source>
</evidence>
<proteinExistence type="predicted"/>
<accession>A0A1Y4V7A7</accession>
<organism evidence="1 2">
    <name type="scientific">Bacteroides xylanisolvens</name>
    <dbReference type="NCBI Taxonomy" id="371601"/>
    <lineage>
        <taxon>Bacteria</taxon>
        <taxon>Pseudomonadati</taxon>
        <taxon>Bacteroidota</taxon>
        <taxon>Bacteroidia</taxon>
        <taxon>Bacteroidales</taxon>
        <taxon>Bacteroidaceae</taxon>
        <taxon>Bacteroides</taxon>
    </lineage>
</organism>
<reference evidence="1 2" key="1">
    <citation type="submission" date="2018-08" db="EMBL/GenBank/DDBJ databases">
        <title>A genome reference for cultivated species of the human gut microbiota.</title>
        <authorList>
            <person name="Zou Y."/>
            <person name="Xue W."/>
            <person name="Luo G."/>
        </authorList>
    </citation>
    <scope>NUCLEOTIDE SEQUENCE [LARGE SCALE GENOMIC DNA]</scope>
    <source>
        <strain evidence="1 2">AF38-2</strain>
    </source>
</reference>
<gene>
    <name evidence="1" type="ORF">DW027_17785</name>
</gene>
<protein>
    <submittedName>
        <fullName evidence="1">Uncharacterized protein</fullName>
    </submittedName>
</protein>